<evidence type="ECO:0000313" key="1">
    <source>
        <dbReference type="EMBL" id="GAA4623197.1"/>
    </source>
</evidence>
<sequence length="377" mass="41074">MSTTPDEATADPSTILEEARNHAENGDLERAAELFRRVLETGDTSERAQAALGLAVVLEGRGDHEGAREADRLAIGTGDPEYGPRAAYHLALSWERAGERDQARDAWRTVVDFGNRAYLPPACLALAQIADEDGDARQACEWWEQVIATEDPEYAPVAAHDLALRLIEWGEPARAQRVLSSALELVDRGRDPQAHARLAVSLGIAHLEQAINAFGSVTPGEDADPEVVPLAIELLARTLPLRGRDEAAQEIWRRGLDDPALGENVRARLRRTFAAEGEDLWWEGEVEAAVRASSLPALTSEVFGALDHMYAVIAARYADGADGLPTEAYEVLGEAVRVPTAYPWGRTLQESFAERLRQAMGSDVPVLPPDWPDTDLG</sequence>
<name>A0ABP8U5Q3_9ACTN</name>
<evidence type="ECO:0008006" key="3">
    <source>
        <dbReference type="Google" id="ProtNLM"/>
    </source>
</evidence>
<organism evidence="1 2">
    <name type="scientific">Actinoallomurus vinaceus</name>
    <dbReference type="NCBI Taxonomy" id="1080074"/>
    <lineage>
        <taxon>Bacteria</taxon>
        <taxon>Bacillati</taxon>
        <taxon>Actinomycetota</taxon>
        <taxon>Actinomycetes</taxon>
        <taxon>Streptosporangiales</taxon>
        <taxon>Thermomonosporaceae</taxon>
        <taxon>Actinoallomurus</taxon>
    </lineage>
</organism>
<dbReference type="InterPro" id="IPR011990">
    <property type="entry name" value="TPR-like_helical_dom_sf"/>
</dbReference>
<comment type="caution">
    <text evidence="1">The sequence shown here is derived from an EMBL/GenBank/DDBJ whole genome shotgun (WGS) entry which is preliminary data.</text>
</comment>
<dbReference type="Proteomes" id="UP001501442">
    <property type="component" value="Unassembled WGS sequence"/>
</dbReference>
<accession>A0ABP8U5Q3</accession>
<gene>
    <name evidence="1" type="ORF">GCM10023196_018430</name>
</gene>
<dbReference type="Pfam" id="PF13174">
    <property type="entry name" value="TPR_6"/>
    <property type="match status" value="1"/>
</dbReference>
<dbReference type="SUPFAM" id="SSF81901">
    <property type="entry name" value="HCP-like"/>
    <property type="match status" value="1"/>
</dbReference>
<dbReference type="EMBL" id="BAABHK010000002">
    <property type="protein sequence ID" value="GAA4623197.1"/>
    <property type="molecule type" value="Genomic_DNA"/>
</dbReference>
<keyword evidence="2" id="KW-1185">Reference proteome</keyword>
<dbReference type="Gene3D" id="1.25.40.10">
    <property type="entry name" value="Tetratricopeptide repeat domain"/>
    <property type="match status" value="2"/>
</dbReference>
<dbReference type="RefSeq" id="WP_345430224.1">
    <property type="nucleotide sequence ID" value="NZ_BAABHK010000002.1"/>
</dbReference>
<protein>
    <recommendedName>
        <fullName evidence="3">Tetratricopeptide repeat protein</fullName>
    </recommendedName>
</protein>
<proteinExistence type="predicted"/>
<dbReference type="Pfam" id="PF13432">
    <property type="entry name" value="TPR_16"/>
    <property type="match status" value="1"/>
</dbReference>
<dbReference type="InterPro" id="IPR019734">
    <property type="entry name" value="TPR_rpt"/>
</dbReference>
<evidence type="ECO:0000313" key="2">
    <source>
        <dbReference type="Proteomes" id="UP001501442"/>
    </source>
</evidence>
<reference evidence="2" key="1">
    <citation type="journal article" date="2019" name="Int. J. Syst. Evol. Microbiol.">
        <title>The Global Catalogue of Microorganisms (GCM) 10K type strain sequencing project: providing services to taxonomists for standard genome sequencing and annotation.</title>
        <authorList>
            <consortium name="The Broad Institute Genomics Platform"/>
            <consortium name="The Broad Institute Genome Sequencing Center for Infectious Disease"/>
            <person name="Wu L."/>
            <person name="Ma J."/>
        </authorList>
    </citation>
    <scope>NUCLEOTIDE SEQUENCE [LARGE SCALE GENOMIC DNA]</scope>
    <source>
        <strain evidence="2">JCM 17939</strain>
    </source>
</reference>